<evidence type="ECO:0000256" key="6">
    <source>
        <dbReference type="ARBA" id="ARBA00037368"/>
    </source>
</evidence>
<organism evidence="10 11">
    <name type="scientific">Vogesella indigofera</name>
    <name type="common">Pseudomonas indigofera</name>
    <dbReference type="NCBI Taxonomy" id="45465"/>
    <lineage>
        <taxon>Bacteria</taxon>
        <taxon>Pseudomonadati</taxon>
        <taxon>Pseudomonadota</taxon>
        <taxon>Betaproteobacteria</taxon>
        <taxon>Neisseriales</taxon>
        <taxon>Chromobacteriaceae</taxon>
        <taxon>Vogesella</taxon>
    </lineage>
</organism>
<evidence type="ECO:0000313" key="11">
    <source>
        <dbReference type="Proteomes" id="UP000279384"/>
    </source>
</evidence>
<dbReference type="InterPro" id="IPR002575">
    <property type="entry name" value="Aminoglycoside_PTrfase"/>
</dbReference>
<comment type="function">
    <text evidence="6">Catalyzes the GTP-dependent phosphorylation of 5-hydroxy-L-lysine.</text>
</comment>
<protein>
    <recommendedName>
        <fullName evidence="8">Hydroxylysine kinase</fullName>
        <ecNumber evidence="7">2.7.1.81</ecNumber>
    </recommendedName>
</protein>
<evidence type="ECO:0000256" key="5">
    <source>
        <dbReference type="ARBA" id="ARBA00036820"/>
    </source>
</evidence>
<dbReference type="Pfam" id="PF01636">
    <property type="entry name" value="APH"/>
    <property type="match status" value="1"/>
</dbReference>
<comment type="subcellular location">
    <subcellularLocation>
        <location evidence="1">Cytoplasm</location>
    </subcellularLocation>
</comment>
<dbReference type="EMBL" id="RBID01000015">
    <property type="protein sequence ID" value="RKQ58014.1"/>
    <property type="molecule type" value="Genomic_DNA"/>
</dbReference>
<dbReference type="SUPFAM" id="SSF56112">
    <property type="entry name" value="Protein kinase-like (PK-like)"/>
    <property type="match status" value="1"/>
</dbReference>
<comment type="catalytic activity">
    <reaction evidence="5">
        <text>(5R)-5-hydroxy-L-lysine + GTP = (5R)-5-phosphooxy-L-lysine + GDP + H(+)</text>
        <dbReference type="Rhea" id="RHEA:19049"/>
        <dbReference type="ChEBI" id="CHEBI:15378"/>
        <dbReference type="ChEBI" id="CHEBI:37565"/>
        <dbReference type="ChEBI" id="CHEBI:57882"/>
        <dbReference type="ChEBI" id="CHEBI:58189"/>
        <dbReference type="ChEBI" id="CHEBI:58357"/>
        <dbReference type="EC" id="2.7.1.81"/>
    </reaction>
</comment>
<keyword evidence="2" id="KW-0963">Cytoplasm</keyword>
<proteinExistence type="predicted"/>
<accession>A0A495BCT7</accession>
<dbReference type="PANTHER" id="PTHR21064:SF1">
    <property type="entry name" value="HYDROXYLYSINE KINASE"/>
    <property type="match status" value="1"/>
</dbReference>
<dbReference type="EC" id="2.7.1.81" evidence="7"/>
<dbReference type="PANTHER" id="PTHR21064">
    <property type="entry name" value="AMINOGLYCOSIDE PHOSPHOTRANSFERASE DOMAIN-CONTAINING PROTEIN-RELATED"/>
    <property type="match status" value="1"/>
</dbReference>
<dbReference type="InterPro" id="IPR050249">
    <property type="entry name" value="Pseudomonas-type_ThrB"/>
</dbReference>
<evidence type="ECO:0000256" key="8">
    <source>
        <dbReference type="ARBA" id="ARBA00040505"/>
    </source>
</evidence>
<evidence type="ECO:0000256" key="4">
    <source>
        <dbReference type="ARBA" id="ARBA00022777"/>
    </source>
</evidence>
<dbReference type="AlphaFoldDB" id="A0A495BCT7"/>
<feature type="domain" description="Aminoglycoside phosphotransferase" evidence="9">
    <location>
        <begin position="40"/>
        <end position="274"/>
    </location>
</feature>
<dbReference type="InterPro" id="IPR011009">
    <property type="entry name" value="Kinase-like_dom_sf"/>
</dbReference>
<evidence type="ECO:0000256" key="7">
    <source>
        <dbReference type="ARBA" id="ARBA00038873"/>
    </source>
</evidence>
<evidence type="ECO:0000256" key="3">
    <source>
        <dbReference type="ARBA" id="ARBA00022679"/>
    </source>
</evidence>
<evidence type="ECO:0000256" key="1">
    <source>
        <dbReference type="ARBA" id="ARBA00004496"/>
    </source>
</evidence>
<evidence type="ECO:0000256" key="2">
    <source>
        <dbReference type="ARBA" id="ARBA00022490"/>
    </source>
</evidence>
<keyword evidence="3" id="KW-0808">Transferase</keyword>
<dbReference type="GO" id="GO:0005737">
    <property type="term" value="C:cytoplasm"/>
    <property type="evidence" value="ECO:0007669"/>
    <property type="project" value="UniProtKB-SubCell"/>
</dbReference>
<dbReference type="GO" id="GO:0047992">
    <property type="term" value="F:hydroxylysine kinase activity"/>
    <property type="evidence" value="ECO:0007669"/>
    <property type="project" value="UniProtKB-EC"/>
</dbReference>
<name>A0A495BCT7_VOGIN</name>
<sequence>MSDSAIDQLFSTMGSATSEDAASALLWQHYGLRGRASVLNSERDQNFHIRGDDGRQYVLKLTHPAEARGVTDFQTRALLHAASRDPALPIPRVIPRLDGEPYAAITLPDGTQRVLRLLSYLGGQPLHQITRSAAQRRHLGQTLARLDLALSDFAHPSADHALLWDIQHSERLQPLLAELPPGPQTDTLAAFVAHFRREIQPALAGLRRQVIHNDLNPYNVLVDPQDQITTSGLIDFGDMVQAPLVGELAVACSYQLSGNANPLDTAAELIAGYHQLCPLRREEVLLLYELILTRLCMTVTITGWRASRYPENKTYILRNNGLSWDGLQRLQAIGREQAQAFLLQVCGMKGQA</sequence>
<evidence type="ECO:0000259" key="9">
    <source>
        <dbReference type="Pfam" id="PF01636"/>
    </source>
</evidence>
<reference evidence="10 11" key="1">
    <citation type="submission" date="2018-10" db="EMBL/GenBank/DDBJ databases">
        <title>Genomic Encyclopedia of Type Strains, Phase IV (KMG-IV): sequencing the most valuable type-strain genomes for metagenomic binning, comparative biology and taxonomic classification.</title>
        <authorList>
            <person name="Goeker M."/>
        </authorList>
    </citation>
    <scope>NUCLEOTIDE SEQUENCE [LARGE SCALE GENOMIC DNA]</scope>
    <source>
        <strain evidence="10 11">DSM 3303</strain>
    </source>
</reference>
<gene>
    <name evidence="10" type="ORF">C8E02_2327</name>
</gene>
<dbReference type="RefSeq" id="WP_120810860.1">
    <property type="nucleotide sequence ID" value="NZ_RBID01000015.1"/>
</dbReference>
<comment type="caution">
    <text evidence="10">The sequence shown here is derived from an EMBL/GenBank/DDBJ whole genome shotgun (WGS) entry which is preliminary data.</text>
</comment>
<keyword evidence="4 10" id="KW-0418">Kinase</keyword>
<dbReference type="Proteomes" id="UP000279384">
    <property type="component" value="Unassembled WGS sequence"/>
</dbReference>
<dbReference type="Gene3D" id="3.90.1200.10">
    <property type="match status" value="1"/>
</dbReference>
<evidence type="ECO:0000313" key="10">
    <source>
        <dbReference type="EMBL" id="RKQ58014.1"/>
    </source>
</evidence>